<protein>
    <recommendedName>
        <fullName evidence="8">Amino acid transporter transmembrane domain-containing protein</fullName>
    </recommendedName>
</protein>
<feature type="domain" description="Amino acid transporter transmembrane" evidence="8">
    <location>
        <begin position="1"/>
        <end position="142"/>
    </location>
</feature>
<evidence type="ECO:0000313" key="9">
    <source>
        <dbReference type="EMBL" id="KAF6150510.1"/>
    </source>
</evidence>
<evidence type="ECO:0000256" key="6">
    <source>
        <dbReference type="ARBA" id="ARBA00023136"/>
    </source>
</evidence>
<evidence type="ECO:0000259" key="8">
    <source>
        <dbReference type="Pfam" id="PF01490"/>
    </source>
</evidence>
<dbReference type="EMBL" id="JACGCM010001734">
    <property type="protein sequence ID" value="KAF6150510.1"/>
    <property type="molecule type" value="Genomic_DNA"/>
</dbReference>
<evidence type="ECO:0000256" key="3">
    <source>
        <dbReference type="ARBA" id="ARBA00022692"/>
    </source>
</evidence>
<dbReference type="PANTHER" id="PTHR48017">
    <property type="entry name" value="OS05G0424000 PROTEIN-RELATED"/>
    <property type="match status" value="1"/>
</dbReference>
<keyword evidence="10" id="KW-1185">Reference proteome</keyword>
<evidence type="ECO:0000256" key="2">
    <source>
        <dbReference type="ARBA" id="ARBA00022448"/>
    </source>
</evidence>
<feature type="transmembrane region" description="Helical" evidence="7">
    <location>
        <begin position="27"/>
        <end position="49"/>
    </location>
</feature>
<evidence type="ECO:0000256" key="1">
    <source>
        <dbReference type="ARBA" id="ARBA00004370"/>
    </source>
</evidence>
<evidence type="ECO:0000313" key="10">
    <source>
        <dbReference type="Proteomes" id="UP000541444"/>
    </source>
</evidence>
<dbReference type="GO" id="GO:0016020">
    <property type="term" value="C:membrane"/>
    <property type="evidence" value="ECO:0007669"/>
    <property type="project" value="UniProtKB-SubCell"/>
</dbReference>
<dbReference type="AlphaFoldDB" id="A0A7J7M6S1"/>
<accession>A0A7J7M6S1</accession>
<comment type="caution">
    <text evidence="9">The sequence shown here is derived from an EMBL/GenBank/DDBJ whole genome shotgun (WGS) entry which is preliminary data.</text>
</comment>
<dbReference type="OrthoDB" id="40134at2759"/>
<keyword evidence="2" id="KW-0813">Transport</keyword>
<dbReference type="GO" id="GO:0006865">
    <property type="term" value="P:amino acid transport"/>
    <property type="evidence" value="ECO:0007669"/>
    <property type="project" value="UniProtKB-KW"/>
</dbReference>
<comment type="subcellular location">
    <subcellularLocation>
        <location evidence="1">Membrane</location>
    </subcellularLocation>
</comment>
<dbReference type="Pfam" id="PF01490">
    <property type="entry name" value="Aa_trans"/>
    <property type="match status" value="1"/>
</dbReference>
<keyword evidence="4" id="KW-0029">Amino-acid transport</keyword>
<reference evidence="9 10" key="1">
    <citation type="journal article" date="2020" name="IScience">
        <title>Genome Sequencing of the Endangered Kingdonia uniflora (Circaeasteraceae, Ranunculales) Reveals Potential Mechanisms of Evolutionary Specialization.</title>
        <authorList>
            <person name="Sun Y."/>
            <person name="Deng T."/>
            <person name="Zhang A."/>
            <person name="Moore M.J."/>
            <person name="Landis J.B."/>
            <person name="Lin N."/>
            <person name="Zhang H."/>
            <person name="Zhang X."/>
            <person name="Huang J."/>
            <person name="Zhang X."/>
            <person name="Sun H."/>
            <person name="Wang H."/>
        </authorList>
    </citation>
    <scope>NUCLEOTIDE SEQUENCE [LARGE SCALE GENOMIC DNA]</scope>
    <source>
        <strain evidence="9">TB1705</strain>
        <tissue evidence="9">Leaf</tissue>
    </source>
</reference>
<gene>
    <name evidence="9" type="ORF">GIB67_030311</name>
</gene>
<proteinExistence type="predicted"/>
<dbReference type="InterPro" id="IPR013057">
    <property type="entry name" value="AA_transpt_TM"/>
</dbReference>
<evidence type="ECO:0000256" key="7">
    <source>
        <dbReference type="SAM" id="Phobius"/>
    </source>
</evidence>
<keyword evidence="3 7" id="KW-0812">Transmembrane</keyword>
<sequence>MASLLIITAVIGSGVLSLSWAYAQLGWIVGPAITIGFSLITLGTSYMLCDTYRYPHPVTGTRTFTYTGVVEAYLGQGWRLWTCWIIQYFNPIGVTVVYAITASISMVAIIRSNCFHYHGHIVSCNTSNLRFFILFAMIQICLPQYGISTNYCGFPWLQQSCQLLTPQLASVSPQPKSQEIITR</sequence>
<feature type="transmembrane region" description="Helical" evidence="7">
    <location>
        <begin position="88"/>
        <end position="109"/>
    </location>
</feature>
<keyword evidence="6 7" id="KW-0472">Membrane</keyword>
<feature type="transmembrane region" description="Helical" evidence="7">
    <location>
        <begin position="129"/>
        <end position="147"/>
    </location>
</feature>
<name>A0A7J7M6S1_9MAGN</name>
<evidence type="ECO:0000256" key="5">
    <source>
        <dbReference type="ARBA" id="ARBA00022989"/>
    </source>
</evidence>
<organism evidence="9 10">
    <name type="scientific">Kingdonia uniflora</name>
    <dbReference type="NCBI Taxonomy" id="39325"/>
    <lineage>
        <taxon>Eukaryota</taxon>
        <taxon>Viridiplantae</taxon>
        <taxon>Streptophyta</taxon>
        <taxon>Embryophyta</taxon>
        <taxon>Tracheophyta</taxon>
        <taxon>Spermatophyta</taxon>
        <taxon>Magnoliopsida</taxon>
        <taxon>Ranunculales</taxon>
        <taxon>Circaeasteraceae</taxon>
        <taxon>Kingdonia</taxon>
    </lineage>
</organism>
<evidence type="ECO:0000256" key="4">
    <source>
        <dbReference type="ARBA" id="ARBA00022970"/>
    </source>
</evidence>
<keyword evidence="5 7" id="KW-1133">Transmembrane helix</keyword>
<dbReference type="Proteomes" id="UP000541444">
    <property type="component" value="Unassembled WGS sequence"/>
</dbReference>